<dbReference type="Pfam" id="PF00664">
    <property type="entry name" value="ABC_membrane"/>
    <property type="match status" value="1"/>
</dbReference>
<evidence type="ECO:0000313" key="12">
    <source>
        <dbReference type="Proteomes" id="UP001596455"/>
    </source>
</evidence>
<feature type="domain" description="ABC transporter" evidence="9">
    <location>
        <begin position="909"/>
        <end position="1124"/>
    </location>
</feature>
<feature type="transmembrane region" description="Helical" evidence="8">
    <location>
        <begin position="621"/>
        <end position="639"/>
    </location>
</feature>
<evidence type="ECO:0000259" key="10">
    <source>
        <dbReference type="PROSITE" id="PS50929"/>
    </source>
</evidence>
<reference evidence="12" key="1">
    <citation type="journal article" date="2019" name="Int. J. Syst. Evol. Microbiol.">
        <title>The Global Catalogue of Microorganisms (GCM) 10K type strain sequencing project: providing services to taxonomists for standard genome sequencing and annotation.</title>
        <authorList>
            <consortium name="The Broad Institute Genomics Platform"/>
            <consortium name="The Broad Institute Genome Sequencing Center for Infectious Disease"/>
            <person name="Wu L."/>
            <person name="Ma J."/>
        </authorList>
    </citation>
    <scope>NUCLEOTIDE SEQUENCE [LARGE SCALE GENOMIC DNA]</scope>
    <source>
        <strain evidence="12">JCM 1490</strain>
    </source>
</reference>
<evidence type="ECO:0000313" key="11">
    <source>
        <dbReference type="EMBL" id="MFC7403811.1"/>
    </source>
</evidence>
<keyword evidence="4" id="KW-0067">ATP-binding</keyword>
<dbReference type="RefSeq" id="WP_382390625.1">
    <property type="nucleotide sequence ID" value="NZ_JBHTCQ010000001.1"/>
</dbReference>
<feature type="transmembrane region" description="Helical" evidence="8">
    <location>
        <begin position="589"/>
        <end position="615"/>
    </location>
</feature>
<feature type="transmembrane region" description="Helical" evidence="8">
    <location>
        <begin position="729"/>
        <end position="747"/>
    </location>
</feature>
<feature type="transmembrane region" description="Helical" evidence="8">
    <location>
        <begin position="28"/>
        <end position="49"/>
    </location>
</feature>
<proteinExistence type="predicted"/>
<evidence type="ECO:0000256" key="7">
    <source>
        <dbReference type="SAM" id="MobiDB-lite"/>
    </source>
</evidence>
<dbReference type="PANTHER" id="PTHR24221:SF590">
    <property type="entry name" value="COMPONENT LINKED WITH THE ASSEMBLY OF CYTOCHROME' TRANSPORT TRANSMEMBRANE ATP-BINDING PROTEIN ABC TRANSPORTER CYDD-RELATED"/>
    <property type="match status" value="1"/>
</dbReference>
<dbReference type="Gene3D" id="1.20.1560.10">
    <property type="entry name" value="ABC transporter type 1, transmembrane domain"/>
    <property type="match status" value="2"/>
</dbReference>
<dbReference type="InterPro" id="IPR003439">
    <property type="entry name" value="ABC_transporter-like_ATP-bd"/>
</dbReference>
<dbReference type="InterPro" id="IPR017871">
    <property type="entry name" value="ABC_transporter-like_CS"/>
</dbReference>
<gene>
    <name evidence="11" type="primary">cydC</name>
    <name evidence="11" type="ORF">ACFQQL_01715</name>
</gene>
<dbReference type="CDD" id="cd18584">
    <property type="entry name" value="ABC_6TM_AarD_CydD"/>
    <property type="match status" value="1"/>
</dbReference>
<comment type="caution">
    <text evidence="11">The sequence shown here is derived from an EMBL/GenBank/DDBJ whole genome shotgun (WGS) entry which is preliminary data.</text>
</comment>
<keyword evidence="2 8" id="KW-0812">Transmembrane</keyword>
<feature type="transmembrane region" description="Helical" evidence="8">
    <location>
        <begin position="704"/>
        <end position="723"/>
    </location>
</feature>
<comment type="subcellular location">
    <subcellularLocation>
        <location evidence="1">Cell membrane</location>
        <topology evidence="1">Multi-pass membrane protein</topology>
    </subcellularLocation>
</comment>
<dbReference type="PROSITE" id="PS00211">
    <property type="entry name" value="ABC_TRANSPORTER_1"/>
    <property type="match status" value="1"/>
</dbReference>
<sequence length="1129" mass="116833">MSDDVSSSPRGPLDPRLLRAARPARRPLTGLVTLAVLQACATVGVALAATDLVVALVDGEAWLGPLVALGGALLVRAAAQAATPLAAHRVSTAVVEAARRRGLAAVARRGHAAPARATDPATLLSTGLEPLRPWFARYLPALVVAAVLPAAVVLLLLRIDPASAVTVLLTLPLVPLFAALVGWATGRRAAEQYHLGGALAGQFLDVVRGLVTLKLVGRADRQVEEVRSASRRYARATTRVLSVAFLSSTALDLVATVSVGLVAVGAGVRLAGGEMDLWPALAVILLAPEAYRPLREAGAQFHESAQATAVMDRLDELDVSAPDRPTPADDADDADGGAAAGPGVVLRDAAVHHPGRHGELRLPDLSVAAGELVVVVGPSGAGKSTLLRVIAGAERITRGTVRAPRCELVPQRPALPLARTVREAFTAGAAVPDERALRVLDDLGVVLPAGLDTPLGDGAAGVSTGQRQRIAVARAVLQSRAALAAPGTPPVLLLDEPTAHLDQPAERAVVTILRDLADAGAAVVVATHRPGLVTAADRTVAVEQARPDLRPAAAHAPAVPAAGAPPEAPDGLLAGLHRRWSRLTPRARLGLAAVAGTLAGISGVGLTVAASWMIVRAAGQPPILTLSIAVVCVRAFAVARPLWRYLERLAGHDGGLARLADWRARVVADLVPQVPGRLTARRGALLTRVVEDVDARLDGQVRGAVPAAAAFGTLAIVALALAWWHAPALVPLAAALLTTAGLTRAVVRRDRRLAEARDVARTDLRDAVVAAVESPEELATAQGESMLRATTARAGVASRLEGRASRLDGLLEGGGGVAGTMLVVGGAVVAALAHATAPPETVGVLVLGSLALTETLAGLAPALRAAAAGRAARGRLADLAERDEPSRPAWHADARPLAPASATLTPAGLDVQRLAVGWEGRTVRTGVDLRVGPGQVAEIGWPSGAGKSTLAATLAGLVPHHGGTFGIDGVPAELLGPDGLRRRVALAGDADHIFATTLRENLRLARPEASDADLVAALERAYLGDWFRGLLDGLDTWFDSGGHALSGGERRRLVLARALLRDPDVLVLDEPEAGLDRTTAEALLHDLREDARSRGQVLLLLRHPVRTPDRVPLPVGFWRTAHEERCTTR</sequence>
<keyword evidence="3" id="KW-0547">Nucleotide-binding</keyword>
<feature type="transmembrane region" description="Helical" evidence="8">
    <location>
        <begin position="163"/>
        <end position="184"/>
    </location>
</feature>
<evidence type="ECO:0000256" key="1">
    <source>
        <dbReference type="ARBA" id="ARBA00004651"/>
    </source>
</evidence>
<keyword evidence="6 8" id="KW-0472">Membrane</keyword>
<feature type="domain" description="ABC transmembrane type-1" evidence="10">
    <location>
        <begin position="591"/>
        <end position="868"/>
    </location>
</feature>
<dbReference type="InterPro" id="IPR036640">
    <property type="entry name" value="ABC1_TM_sf"/>
</dbReference>
<dbReference type="PROSITE" id="PS50929">
    <property type="entry name" value="ABC_TM1F"/>
    <property type="match status" value="2"/>
</dbReference>
<evidence type="ECO:0000256" key="3">
    <source>
        <dbReference type="ARBA" id="ARBA00022741"/>
    </source>
</evidence>
<evidence type="ECO:0000256" key="5">
    <source>
        <dbReference type="ARBA" id="ARBA00022989"/>
    </source>
</evidence>
<dbReference type="Gene3D" id="3.40.50.300">
    <property type="entry name" value="P-loop containing nucleotide triphosphate hydrolases"/>
    <property type="match status" value="2"/>
</dbReference>
<dbReference type="SUPFAM" id="SSF52540">
    <property type="entry name" value="P-loop containing nucleoside triphosphate hydrolases"/>
    <property type="match status" value="2"/>
</dbReference>
<dbReference type="NCBIfam" id="TIGR02868">
    <property type="entry name" value="CydC"/>
    <property type="match status" value="1"/>
</dbReference>
<dbReference type="PANTHER" id="PTHR24221">
    <property type="entry name" value="ATP-BINDING CASSETTE SUB-FAMILY B"/>
    <property type="match status" value="1"/>
</dbReference>
<evidence type="ECO:0000256" key="4">
    <source>
        <dbReference type="ARBA" id="ARBA00022840"/>
    </source>
</evidence>
<dbReference type="EMBL" id="JBHTCQ010000001">
    <property type="protein sequence ID" value="MFC7403811.1"/>
    <property type="molecule type" value="Genomic_DNA"/>
</dbReference>
<name>A0ABW2Q2U1_9MICO</name>
<feature type="domain" description="ABC transporter" evidence="9">
    <location>
        <begin position="344"/>
        <end position="569"/>
    </location>
</feature>
<dbReference type="Pfam" id="PF00005">
    <property type="entry name" value="ABC_tran"/>
    <property type="match status" value="2"/>
</dbReference>
<dbReference type="InterPro" id="IPR039421">
    <property type="entry name" value="Type_1_exporter"/>
</dbReference>
<evidence type="ECO:0000259" key="9">
    <source>
        <dbReference type="PROSITE" id="PS50893"/>
    </source>
</evidence>
<evidence type="ECO:0000256" key="2">
    <source>
        <dbReference type="ARBA" id="ARBA00022692"/>
    </source>
</evidence>
<evidence type="ECO:0000256" key="6">
    <source>
        <dbReference type="ARBA" id="ARBA00023136"/>
    </source>
</evidence>
<keyword evidence="5 8" id="KW-1133">Transmembrane helix</keyword>
<feature type="transmembrane region" description="Helical" evidence="8">
    <location>
        <begin position="841"/>
        <end position="863"/>
    </location>
</feature>
<evidence type="ECO:0000256" key="8">
    <source>
        <dbReference type="SAM" id="Phobius"/>
    </source>
</evidence>
<organism evidence="11 12">
    <name type="scientific">Georgenia alba</name>
    <dbReference type="NCBI Taxonomy" id="2233858"/>
    <lineage>
        <taxon>Bacteria</taxon>
        <taxon>Bacillati</taxon>
        <taxon>Actinomycetota</taxon>
        <taxon>Actinomycetes</taxon>
        <taxon>Micrococcales</taxon>
        <taxon>Bogoriellaceae</taxon>
        <taxon>Georgenia</taxon>
    </lineage>
</organism>
<feature type="region of interest" description="Disordered" evidence="7">
    <location>
        <begin position="319"/>
        <end position="339"/>
    </location>
</feature>
<feature type="transmembrane region" description="Helical" evidence="8">
    <location>
        <begin position="809"/>
        <end position="835"/>
    </location>
</feature>
<dbReference type="SMART" id="SM00382">
    <property type="entry name" value="AAA"/>
    <property type="match status" value="2"/>
</dbReference>
<feature type="domain" description="ABC transmembrane type-1" evidence="10">
    <location>
        <begin position="34"/>
        <end position="306"/>
    </location>
</feature>
<feature type="transmembrane region" description="Helical" evidence="8">
    <location>
        <begin position="277"/>
        <end position="294"/>
    </location>
</feature>
<accession>A0ABW2Q2U1</accession>
<feature type="transmembrane region" description="Helical" evidence="8">
    <location>
        <begin position="240"/>
        <end position="265"/>
    </location>
</feature>
<dbReference type="InterPro" id="IPR014223">
    <property type="entry name" value="ABC_CydC/D"/>
</dbReference>
<dbReference type="SUPFAM" id="SSF90123">
    <property type="entry name" value="ABC transporter transmembrane region"/>
    <property type="match status" value="2"/>
</dbReference>
<protein>
    <submittedName>
        <fullName evidence="11">Thiol reductant ABC exporter subunit CydC</fullName>
    </submittedName>
</protein>
<feature type="transmembrane region" description="Helical" evidence="8">
    <location>
        <begin position="61"/>
        <end position="79"/>
    </location>
</feature>
<dbReference type="InterPro" id="IPR027417">
    <property type="entry name" value="P-loop_NTPase"/>
</dbReference>
<dbReference type="InterPro" id="IPR003593">
    <property type="entry name" value="AAA+_ATPase"/>
</dbReference>
<dbReference type="Proteomes" id="UP001596455">
    <property type="component" value="Unassembled WGS sequence"/>
</dbReference>
<keyword evidence="12" id="KW-1185">Reference proteome</keyword>
<dbReference type="PROSITE" id="PS50893">
    <property type="entry name" value="ABC_TRANSPORTER_2"/>
    <property type="match status" value="2"/>
</dbReference>
<dbReference type="InterPro" id="IPR011527">
    <property type="entry name" value="ABC1_TM_dom"/>
</dbReference>
<feature type="transmembrane region" description="Helical" evidence="8">
    <location>
        <begin position="138"/>
        <end position="157"/>
    </location>
</feature>